<gene>
    <name evidence="2" type="ORF">PG996_007292</name>
</gene>
<dbReference type="Proteomes" id="UP001446871">
    <property type="component" value="Unassembled WGS sequence"/>
</dbReference>
<reference evidence="2 3" key="1">
    <citation type="submission" date="2023-01" db="EMBL/GenBank/DDBJ databases">
        <title>Analysis of 21 Apiospora genomes using comparative genomics revels a genus with tremendous synthesis potential of carbohydrate active enzymes and secondary metabolites.</title>
        <authorList>
            <person name="Sorensen T."/>
        </authorList>
    </citation>
    <scope>NUCLEOTIDE SEQUENCE [LARGE SCALE GENOMIC DNA]</scope>
    <source>
        <strain evidence="2 3">CBS 83171</strain>
    </source>
</reference>
<organism evidence="2 3">
    <name type="scientific">Apiospora saccharicola</name>
    <dbReference type="NCBI Taxonomy" id="335842"/>
    <lineage>
        <taxon>Eukaryota</taxon>
        <taxon>Fungi</taxon>
        <taxon>Dikarya</taxon>
        <taxon>Ascomycota</taxon>
        <taxon>Pezizomycotina</taxon>
        <taxon>Sordariomycetes</taxon>
        <taxon>Xylariomycetidae</taxon>
        <taxon>Amphisphaeriales</taxon>
        <taxon>Apiosporaceae</taxon>
        <taxon>Apiospora</taxon>
    </lineage>
</organism>
<evidence type="ECO:0000313" key="3">
    <source>
        <dbReference type="Proteomes" id="UP001446871"/>
    </source>
</evidence>
<proteinExistence type="predicted"/>
<feature type="compositionally biased region" description="Basic and acidic residues" evidence="1">
    <location>
        <begin position="22"/>
        <end position="33"/>
    </location>
</feature>
<feature type="region of interest" description="Disordered" evidence="1">
    <location>
        <begin position="13"/>
        <end position="54"/>
    </location>
</feature>
<accession>A0ABR1VD62</accession>
<evidence type="ECO:0000256" key="1">
    <source>
        <dbReference type="SAM" id="MobiDB-lite"/>
    </source>
</evidence>
<comment type="caution">
    <text evidence="2">The sequence shown here is derived from an EMBL/GenBank/DDBJ whole genome shotgun (WGS) entry which is preliminary data.</text>
</comment>
<protein>
    <submittedName>
        <fullName evidence="2">Uncharacterized protein</fullName>
    </submittedName>
</protein>
<dbReference type="EMBL" id="JAQQWM010000004">
    <property type="protein sequence ID" value="KAK8068180.1"/>
    <property type="molecule type" value="Genomic_DNA"/>
</dbReference>
<evidence type="ECO:0000313" key="2">
    <source>
        <dbReference type="EMBL" id="KAK8068180.1"/>
    </source>
</evidence>
<name>A0ABR1VD62_9PEZI</name>
<sequence>MLYRNGRVLQRKKEQNTLLLESEGKKNEEDKNKKSGYSWNDEITSVGDDGESDYTSDEKVILQENDQVDMDDEEEEDEREYIREDTVQATIADDLKEKKRRDTAWCSPVFGGWTKRRCLARSALHSPGEPSATK</sequence>
<keyword evidence="3" id="KW-1185">Reference proteome</keyword>